<dbReference type="InterPro" id="IPR038220">
    <property type="entry name" value="PHOX_C_sf"/>
</dbReference>
<comment type="cofactor">
    <cofactor evidence="1">
        <name>FAD</name>
        <dbReference type="ChEBI" id="CHEBI:57692"/>
    </cofactor>
</comment>
<protein>
    <submittedName>
        <fullName evidence="8">Uncharacterized protein</fullName>
    </submittedName>
</protein>
<dbReference type="PANTHER" id="PTHR43004:SF19">
    <property type="entry name" value="BINDING MONOOXYGENASE, PUTATIVE (JCVI)-RELATED"/>
    <property type="match status" value="1"/>
</dbReference>
<comment type="similarity">
    <text evidence="2">Belongs to the PheA/TfdB FAD monooxygenase family.</text>
</comment>
<dbReference type="SUPFAM" id="SSF51905">
    <property type="entry name" value="FAD/NAD(P)-binding domain"/>
    <property type="match status" value="1"/>
</dbReference>
<evidence type="ECO:0000259" key="7">
    <source>
        <dbReference type="Pfam" id="PF07976"/>
    </source>
</evidence>
<dbReference type="InParanoid" id="S8EPG7"/>
<dbReference type="Pfam" id="PF01494">
    <property type="entry name" value="FAD_binding_3"/>
    <property type="match status" value="1"/>
</dbReference>
<dbReference type="HOGENOM" id="CLU_009665_20_3_1"/>
<evidence type="ECO:0000256" key="3">
    <source>
        <dbReference type="ARBA" id="ARBA00022630"/>
    </source>
</evidence>
<organism evidence="8 9">
    <name type="scientific">Fomitopsis schrenkii</name>
    <name type="common">Brown rot fungus</name>
    <dbReference type="NCBI Taxonomy" id="2126942"/>
    <lineage>
        <taxon>Eukaryota</taxon>
        <taxon>Fungi</taxon>
        <taxon>Dikarya</taxon>
        <taxon>Basidiomycota</taxon>
        <taxon>Agaricomycotina</taxon>
        <taxon>Agaricomycetes</taxon>
        <taxon>Polyporales</taxon>
        <taxon>Fomitopsis</taxon>
    </lineage>
</organism>
<evidence type="ECO:0000313" key="9">
    <source>
        <dbReference type="Proteomes" id="UP000015241"/>
    </source>
</evidence>
<evidence type="ECO:0000259" key="6">
    <source>
        <dbReference type="Pfam" id="PF01494"/>
    </source>
</evidence>
<dbReference type="Gene3D" id="3.30.70.2450">
    <property type="match status" value="1"/>
</dbReference>
<dbReference type="GO" id="GO:0071949">
    <property type="term" value="F:FAD binding"/>
    <property type="evidence" value="ECO:0007669"/>
    <property type="project" value="InterPro"/>
</dbReference>
<dbReference type="SUPFAM" id="SSF52833">
    <property type="entry name" value="Thioredoxin-like"/>
    <property type="match status" value="1"/>
</dbReference>
<evidence type="ECO:0000256" key="5">
    <source>
        <dbReference type="ARBA" id="ARBA00023002"/>
    </source>
</evidence>
<dbReference type="STRING" id="743788.S8EPG7"/>
<reference evidence="8 9" key="1">
    <citation type="journal article" date="2012" name="Science">
        <title>The Paleozoic origin of enzymatic lignin decomposition reconstructed from 31 fungal genomes.</title>
        <authorList>
            <person name="Floudas D."/>
            <person name="Binder M."/>
            <person name="Riley R."/>
            <person name="Barry K."/>
            <person name="Blanchette R.A."/>
            <person name="Henrissat B."/>
            <person name="Martinez A.T."/>
            <person name="Otillar R."/>
            <person name="Spatafora J.W."/>
            <person name="Yadav J.S."/>
            <person name="Aerts A."/>
            <person name="Benoit I."/>
            <person name="Boyd A."/>
            <person name="Carlson A."/>
            <person name="Copeland A."/>
            <person name="Coutinho P.M."/>
            <person name="de Vries R.P."/>
            <person name="Ferreira P."/>
            <person name="Findley K."/>
            <person name="Foster B."/>
            <person name="Gaskell J."/>
            <person name="Glotzer D."/>
            <person name="Gorecki P."/>
            <person name="Heitman J."/>
            <person name="Hesse C."/>
            <person name="Hori C."/>
            <person name="Igarashi K."/>
            <person name="Jurgens J.A."/>
            <person name="Kallen N."/>
            <person name="Kersten P."/>
            <person name="Kohler A."/>
            <person name="Kuees U."/>
            <person name="Kumar T.K.A."/>
            <person name="Kuo A."/>
            <person name="LaButti K."/>
            <person name="Larrondo L.F."/>
            <person name="Lindquist E."/>
            <person name="Ling A."/>
            <person name="Lombard V."/>
            <person name="Lucas S."/>
            <person name="Lundell T."/>
            <person name="Martin R."/>
            <person name="McLaughlin D.J."/>
            <person name="Morgenstern I."/>
            <person name="Morin E."/>
            <person name="Murat C."/>
            <person name="Nagy L.G."/>
            <person name="Nolan M."/>
            <person name="Ohm R.A."/>
            <person name="Patyshakuliyeva A."/>
            <person name="Rokas A."/>
            <person name="Ruiz-Duenas F.J."/>
            <person name="Sabat G."/>
            <person name="Salamov A."/>
            <person name="Samejima M."/>
            <person name="Schmutz J."/>
            <person name="Slot J.C."/>
            <person name="St John F."/>
            <person name="Stenlid J."/>
            <person name="Sun H."/>
            <person name="Sun S."/>
            <person name="Syed K."/>
            <person name="Tsang A."/>
            <person name="Wiebenga A."/>
            <person name="Young D."/>
            <person name="Pisabarro A."/>
            <person name="Eastwood D.C."/>
            <person name="Martin F."/>
            <person name="Cullen D."/>
            <person name="Grigoriev I.V."/>
            <person name="Hibbett D.S."/>
        </authorList>
    </citation>
    <scope>NUCLEOTIDE SEQUENCE</scope>
    <source>
        <strain evidence="9">FP-58527</strain>
    </source>
</reference>
<dbReference type="PANTHER" id="PTHR43004">
    <property type="entry name" value="TRK SYSTEM POTASSIUM UPTAKE PROTEIN"/>
    <property type="match status" value="1"/>
</dbReference>
<evidence type="ECO:0000256" key="4">
    <source>
        <dbReference type="ARBA" id="ARBA00022827"/>
    </source>
</evidence>
<dbReference type="Gene3D" id="3.50.50.60">
    <property type="entry name" value="FAD/NAD(P)-binding domain"/>
    <property type="match status" value="1"/>
</dbReference>
<evidence type="ECO:0000256" key="2">
    <source>
        <dbReference type="ARBA" id="ARBA00007801"/>
    </source>
</evidence>
<keyword evidence="3" id="KW-0285">Flavoprotein</keyword>
<dbReference type="InterPro" id="IPR036249">
    <property type="entry name" value="Thioredoxin-like_sf"/>
</dbReference>
<keyword evidence="9" id="KW-1185">Reference proteome</keyword>
<dbReference type="InterPro" id="IPR012941">
    <property type="entry name" value="Phe_hydrox_C_dim_dom"/>
</dbReference>
<dbReference type="InterPro" id="IPR050641">
    <property type="entry name" value="RIFMO-like"/>
</dbReference>
<dbReference type="AlphaFoldDB" id="S8EPG7"/>
<proteinExistence type="inferred from homology"/>
<evidence type="ECO:0000313" key="8">
    <source>
        <dbReference type="EMBL" id="EPT04924.1"/>
    </source>
</evidence>
<dbReference type="EMBL" id="KE504125">
    <property type="protein sequence ID" value="EPT04924.1"/>
    <property type="molecule type" value="Genomic_DNA"/>
</dbReference>
<keyword evidence="4" id="KW-0274">FAD</keyword>
<dbReference type="InterPro" id="IPR002938">
    <property type="entry name" value="FAD-bd"/>
</dbReference>
<dbReference type="eggNOG" id="KOG3855">
    <property type="taxonomic scope" value="Eukaryota"/>
</dbReference>
<dbReference type="Gene3D" id="3.40.30.20">
    <property type="match status" value="1"/>
</dbReference>
<gene>
    <name evidence="8" type="ORF">FOMPIDRAFT_1021685</name>
</gene>
<evidence type="ECO:0000256" key="1">
    <source>
        <dbReference type="ARBA" id="ARBA00001974"/>
    </source>
</evidence>
<dbReference type="GO" id="GO:0016709">
    <property type="term" value="F:oxidoreductase activity, acting on paired donors, with incorporation or reduction of molecular oxygen, NAD(P)H as one donor, and incorporation of one atom of oxygen"/>
    <property type="evidence" value="ECO:0007669"/>
    <property type="project" value="UniProtKB-ARBA"/>
</dbReference>
<dbReference type="Pfam" id="PF07976">
    <property type="entry name" value="Phe_hydrox_dim"/>
    <property type="match status" value="1"/>
</dbReference>
<name>S8EPG7_FOMSC</name>
<dbReference type="InterPro" id="IPR036188">
    <property type="entry name" value="FAD/NAD-bd_sf"/>
</dbReference>
<feature type="domain" description="FAD-binding" evidence="6">
    <location>
        <begin position="9"/>
        <end position="361"/>
    </location>
</feature>
<dbReference type="Proteomes" id="UP000015241">
    <property type="component" value="Unassembled WGS sequence"/>
</dbReference>
<sequence length="556" mass="60936">MTSNVTVDIPILIAGAGPAGLVLALTLVQNGVGVRIIDKEPFFRPGQRGAGIQPRTLEILNCLGVLNDVRAKAIVVPNERRVYKLPGGTEPLKTVNMLQHDDPTPSTPITTKSNGVHLAQESTEAILRAHLKEYGCEVELGTELRAVEQHPDHAVVRLAKKDGEKETIVAVTCHWIVGTDGGKGATRKQLGLTFRGETRAQHTLASEIEVFNLDRNYWHSWGDMATVYCMMRPTENPNCFYVALGGNIDHEKLESNKDEYFKAIRAATDRQDLQFGHLRWISNWRPNIRMVNKFREGRGFVAGDAAHIHSPTGGQGLNSSIQDSFNLAWKLALVEKGWAAPTLLDSYNEERLPVISAMLRASTSLLNALERRADEAAWTRGRVLKMLGINYRWSSVVVDERRAKPTEPVDVYGVEGGEELRAGDRALDAPALESVGGFKDKKDVLTLFGIFRPTYHTVLVFASDAGYALSLLEEVKRYPVGSLKVVVVYPRGSTGVAAVPGADYTVVDKEGHAFAAYGVSPERPMTTVIRPDGVVGGVLFGVEGLKQYFKGVFSAI</sequence>
<dbReference type="PRINTS" id="PR00420">
    <property type="entry name" value="RNGMNOXGNASE"/>
</dbReference>
<feature type="domain" description="Phenol hydroxylase-like C-terminal dimerisation" evidence="7">
    <location>
        <begin position="506"/>
        <end position="553"/>
    </location>
</feature>
<keyword evidence="5" id="KW-0560">Oxidoreductase</keyword>
<accession>S8EPG7</accession>
<dbReference type="OrthoDB" id="2690153at2759"/>